<gene>
    <name evidence="1" type="ORF">GUJ93_ZPchr0002g23597</name>
</gene>
<accession>A0A8J5VGQ8</accession>
<proteinExistence type="predicted"/>
<dbReference type="EMBL" id="JAAALK010000287">
    <property type="protein sequence ID" value="KAG8059611.1"/>
    <property type="molecule type" value="Genomic_DNA"/>
</dbReference>
<dbReference type="AlphaFoldDB" id="A0A8J5VGQ8"/>
<sequence length="71" mass="8285">MDRRRKKAAMAKARKRQLPARFAWCWWCLPGGEDFRGVRATRALRESREQKQEKNSLLTVTFGIKKAPVPV</sequence>
<reference evidence="1" key="1">
    <citation type="journal article" date="2021" name="bioRxiv">
        <title>Whole Genome Assembly and Annotation of Northern Wild Rice, Zizania palustris L., Supports a Whole Genome Duplication in the Zizania Genus.</title>
        <authorList>
            <person name="Haas M."/>
            <person name="Kono T."/>
            <person name="Macchietto M."/>
            <person name="Millas R."/>
            <person name="McGilp L."/>
            <person name="Shao M."/>
            <person name="Duquette J."/>
            <person name="Hirsch C.N."/>
            <person name="Kimball J."/>
        </authorList>
    </citation>
    <scope>NUCLEOTIDE SEQUENCE</scope>
    <source>
        <tissue evidence="1">Fresh leaf tissue</tissue>
    </source>
</reference>
<dbReference type="Proteomes" id="UP000729402">
    <property type="component" value="Unassembled WGS sequence"/>
</dbReference>
<evidence type="ECO:0000313" key="2">
    <source>
        <dbReference type="Proteomes" id="UP000729402"/>
    </source>
</evidence>
<keyword evidence="2" id="KW-1185">Reference proteome</keyword>
<name>A0A8J5VGQ8_ZIZPA</name>
<comment type="caution">
    <text evidence="1">The sequence shown here is derived from an EMBL/GenBank/DDBJ whole genome shotgun (WGS) entry which is preliminary data.</text>
</comment>
<organism evidence="1 2">
    <name type="scientific">Zizania palustris</name>
    <name type="common">Northern wild rice</name>
    <dbReference type="NCBI Taxonomy" id="103762"/>
    <lineage>
        <taxon>Eukaryota</taxon>
        <taxon>Viridiplantae</taxon>
        <taxon>Streptophyta</taxon>
        <taxon>Embryophyta</taxon>
        <taxon>Tracheophyta</taxon>
        <taxon>Spermatophyta</taxon>
        <taxon>Magnoliopsida</taxon>
        <taxon>Liliopsida</taxon>
        <taxon>Poales</taxon>
        <taxon>Poaceae</taxon>
        <taxon>BOP clade</taxon>
        <taxon>Oryzoideae</taxon>
        <taxon>Oryzeae</taxon>
        <taxon>Zizaniinae</taxon>
        <taxon>Zizania</taxon>
    </lineage>
</organism>
<evidence type="ECO:0000313" key="1">
    <source>
        <dbReference type="EMBL" id="KAG8059611.1"/>
    </source>
</evidence>
<reference evidence="1" key="2">
    <citation type="submission" date="2021-02" db="EMBL/GenBank/DDBJ databases">
        <authorList>
            <person name="Kimball J.A."/>
            <person name="Haas M.W."/>
            <person name="Macchietto M."/>
            <person name="Kono T."/>
            <person name="Duquette J."/>
            <person name="Shao M."/>
        </authorList>
    </citation>
    <scope>NUCLEOTIDE SEQUENCE</scope>
    <source>
        <tissue evidence="1">Fresh leaf tissue</tissue>
    </source>
</reference>
<protein>
    <submittedName>
        <fullName evidence="1">Uncharacterized protein</fullName>
    </submittedName>
</protein>